<organism evidence="2 3">
    <name type="scientific">Tanacetum coccineum</name>
    <dbReference type="NCBI Taxonomy" id="301880"/>
    <lineage>
        <taxon>Eukaryota</taxon>
        <taxon>Viridiplantae</taxon>
        <taxon>Streptophyta</taxon>
        <taxon>Embryophyta</taxon>
        <taxon>Tracheophyta</taxon>
        <taxon>Spermatophyta</taxon>
        <taxon>Magnoliopsida</taxon>
        <taxon>eudicotyledons</taxon>
        <taxon>Gunneridae</taxon>
        <taxon>Pentapetalae</taxon>
        <taxon>asterids</taxon>
        <taxon>campanulids</taxon>
        <taxon>Asterales</taxon>
        <taxon>Asteraceae</taxon>
        <taxon>Asteroideae</taxon>
        <taxon>Anthemideae</taxon>
        <taxon>Anthemidinae</taxon>
        <taxon>Tanacetum</taxon>
    </lineage>
</organism>
<sequence>MHSQPMYVNNAFSPQSQIHLMEMRNTFNQQYGYRPHISAPPNPNPSQSSQRCSPLNPLDLEDDKFESLFSEAPSQPVVEESPIDEVAPIKHKYVKRRQPAKNNEKGVNELWTPDEEIALCKTWINTSEDNKEENGDEEVEETRPVGRDKTKRMGSTFAARMRPSAEYLGIEERELEMQDQRRREEAKLEILNLAQANKF</sequence>
<proteinExistence type="predicted"/>
<evidence type="ECO:0000313" key="2">
    <source>
        <dbReference type="EMBL" id="GJT36518.1"/>
    </source>
</evidence>
<evidence type="ECO:0000256" key="1">
    <source>
        <dbReference type="SAM" id="MobiDB-lite"/>
    </source>
</evidence>
<reference evidence="2" key="2">
    <citation type="submission" date="2022-01" db="EMBL/GenBank/DDBJ databases">
        <authorList>
            <person name="Yamashiro T."/>
            <person name="Shiraishi A."/>
            <person name="Satake H."/>
            <person name="Nakayama K."/>
        </authorList>
    </citation>
    <scope>NUCLEOTIDE SEQUENCE</scope>
</reference>
<feature type="region of interest" description="Disordered" evidence="1">
    <location>
        <begin position="128"/>
        <end position="160"/>
    </location>
</feature>
<dbReference type="EMBL" id="BQNB010015145">
    <property type="protein sequence ID" value="GJT36518.1"/>
    <property type="molecule type" value="Genomic_DNA"/>
</dbReference>
<feature type="region of interest" description="Disordered" evidence="1">
    <location>
        <begin position="32"/>
        <end position="60"/>
    </location>
</feature>
<keyword evidence="3" id="KW-1185">Reference proteome</keyword>
<name>A0ABQ5DC23_9ASTR</name>
<accession>A0ABQ5DC23</accession>
<reference evidence="2" key="1">
    <citation type="journal article" date="2022" name="Int. J. Mol. Sci.">
        <title>Draft Genome of Tanacetum Coccineum: Genomic Comparison of Closely Related Tanacetum-Family Plants.</title>
        <authorList>
            <person name="Yamashiro T."/>
            <person name="Shiraishi A."/>
            <person name="Nakayama K."/>
            <person name="Satake H."/>
        </authorList>
    </citation>
    <scope>NUCLEOTIDE SEQUENCE</scope>
</reference>
<comment type="caution">
    <text evidence="2">The sequence shown here is derived from an EMBL/GenBank/DDBJ whole genome shotgun (WGS) entry which is preliminary data.</text>
</comment>
<evidence type="ECO:0000313" key="3">
    <source>
        <dbReference type="Proteomes" id="UP001151760"/>
    </source>
</evidence>
<protein>
    <submittedName>
        <fullName evidence="2">Uncharacterized protein</fullName>
    </submittedName>
</protein>
<dbReference type="Proteomes" id="UP001151760">
    <property type="component" value="Unassembled WGS sequence"/>
</dbReference>
<gene>
    <name evidence="2" type="ORF">Tco_0926937</name>
</gene>
<feature type="compositionally biased region" description="Low complexity" evidence="1">
    <location>
        <begin position="45"/>
        <end position="54"/>
    </location>
</feature>